<keyword evidence="6" id="KW-0443">Lipid metabolism</keyword>
<keyword evidence="4" id="KW-0276">Fatty acid metabolism</keyword>
<dbReference type="OrthoDB" id="14970at2759"/>
<dbReference type="GO" id="GO:0051750">
    <property type="term" value="F:delta(3,5)-delta(2,4)-dienoyl-CoA isomerase activity"/>
    <property type="evidence" value="ECO:0000318"/>
    <property type="project" value="GO_Central"/>
</dbReference>
<dbReference type="Gene3D" id="3.90.226.10">
    <property type="entry name" value="2-enoyl-CoA Hydratase, Chain A, domain 1"/>
    <property type="match status" value="1"/>
</dbReference>
<dbReference type="PANTHER" id="PTHR43149">
    <property type="entry name" value="ENOYL-COA HYDRATASE"/>
    <property type="match status" value="1"/>
</dbReference>
<dbReference type="SUPFAM" id="SSF52096">
    <property type="entry name" value="ClpP/crotonase"/>
    <property type="match status" value="1"/>
</dbReference>
<dbReference type="FunFam" id="3.90.226.10:FF:000024">
    <property type="entry name" value="Delta3,5-delta2,4-dienoyl-CoA isomerase"/>
    <property type="match status" value="1"/>
</dbReference>
<dbReference type="InterPro" id="IPR014748">
    <property type="entry name" value="Enoyl-CoA_hydra_C"/>
</dbReference>
<dbReference type="AlphaFoldDB" id="D6WH44"/>
<dbReference type="Gene3D" id="1.10.12.10">
    <property type="entry name" value="Lyase 2-enoyl-coa Hydratase, Chain A, domain 2"/>
    <property type="match status" value="1"/>
</dbReference>
<name>D6WH44_TRICA</name>
<dbReference type="Proteomes" id="UP000007266">
    <property type="component" value="Linkage group 3"/>
</dbReference>
<comment type="similarity">
    <text evidence="3">Belongs to the enoyl-CoA hydratase/isomerase family.</text>
</comment>
<comment type="catalytic activity">
    <reaction evidence="10">
        <text>(3E,5Z,8Z,11Z,14Z)-eicosapentaenoyl-CoA = (2E,4E,8Z,11Z,14Z)-eicosapentaenoyl-CoA</text>
        <dbReference type="Rhea" id="RHEA:45224"/>
        <dbReference type="ChEBI" id="CHEBI:85090"/>
        <dbReference type="ChEBI" id="CHEBI:85091"/>
    </reaction>
</comment>
<sequence length="311" mass="34057">MLSLIAKRATNTILPQFNNCSGGTNFVKSIAKMSHQASYETLSVTVPSEFVYHVELNRPDQLNAMNKTMWLDIGQCFENLNTDENCRVIVLSGAGKIFTAGLDFQDMLTLAPQLAEQEDVARKSKILYQLITTYQKSISALELCKKPILAAIHLACVGGGVDLIAAADMRYCTKDSWFQVKEVDIGMAADVGTLQRLPKIIGSDSLVRELCYTARKMPAAEALGSGLVSRVFEDKASMIEGVIGIAKEISKKSPVAVQGTKVSLVYSRDHTVQEGLDHIALWNQLMLQSEDFTTATVAQATKQKDTVFAKL</sequence>
<dbReference type="InterPro" id="IPR045002">
    <property type="entry name" value="Ech1-like"/>
</dbReference>
<organism evidence="13 14">
    <name type="scientific">Tribolium castaneum</name>
    <name type="common">Red flour beetle</name>
    <dbReference type="NCBI Taxonomy" id="7070"/>
    <lineage>
        <taxon>Eukaryota</taxon>
        <taxon>Metazoa</taxon>
        <taxon>Ecdysozoa</taxon>
        <taxon>Arthropoda</taxon>
        <taxon>Hexapoda</taxon>
        <taxon>Insecta</taxon>
        <taxon>Pterygota</taxon>
        <taxon>Neoptera</taxon>
        <taxon>Endopterygota</taxon>
        <taxon>Coleoptera</taxon>
        <taxon>Polyphaga</taxon>
        <taxon>Cucujiformia</taxon>
        <taxon>Tenebrionidae</taxon>
        <taxon>Tenebrionidae incertae sedis</taxon>
        <taxon>Tribolium</taxon>
    </lineage>
</organism>
<dbReference type="EMBL" id="KQ971330">
    <property type="protein sequence ID" value="EFA00967.2"/>
    <property type="molecule type" value="Genomic_DNA"/>
</dbReference>
<evidence type="ECO:0000256" key="2">
    <source>
        <dbReference type="ARBA" id="ARBA00005005"/>
    </source>
</evidence>
<dbReference type="InParanoid" id="D6WH44"/>
<dbReference type="STRING" id="7070.D6WH44"/>
<keyword evidence="8 13" id="KW-0413">Isomerase</keyword>
<evidence type="ECO:0000256" key="6">
    <source>
        <dbReference type="ARBA" id="ARBA00023098"/>
    </source>
</evidence>
<evidence type="ECO:0000256" key="5">
    <source>
        <dbReference type="ARBA" id="ARBA00022990"/>
    </source>
</evidence>
<reference evidence="13 14" key="1">
    <citation type="journal article" date="2008" name="Nature">
        <title>The genome of the model beetle and pest Tribolium castaneum.</title>
        <authorList>
            <consortium name="Tribolium Genome Sequencing Consortium"/>
            <person name="Richards S."/>
            <person name="Gibbs R.A."/>
            <person name="Weinstock G.M."/>
            <person name="Brown S.J."/>
            <person name="Denell R."/>
            <person name="Beeman R.W."/>
            <person name="Gibbs R."/>
            <person name="Beeman R.W."/>
            <person name="Brown S.J."/>
            <person name="Bucher G."/>
            <person name="Friedrich M."/>
            <person name="Grimmelikhuijzen C.J."/>
            <person name="Klingler M."/>
            <person name="Lorenzen M."/>
            <person name="Richards S."/>
            <person name="Roth S."/>
            <person name="Schroder R."/>
            <person name="Tautz D."/>
            <person name="Zdobnov E.M."/>
            <person name="Muzny D."/>
            <person name="Gibbs R.A."/>
            <person name="Weinstock G.M."/>
            <person name="Attaway T."/>
            <person name="Bell S."/>
            <person name="Buhay C.J."/>
            <person name="Chandrabose M.N."/>
            <person name="Chavez D."/>
            <person name="Clerk-Blankenburg K.P."/>
            <person name="Cree A."/>
            <person name="Dao M."/>
            <person name="Davis C."/>
            <person name="Chacko J."/>
            <person name="Dinh H."/>
            <person name="Dugan-Rocha S."/>
            <person name="Fowler G."/>
            <person name="Garner T.T."/>
            <person name="Garnes J."/>
            <person name="Gnirke A."/>
            <person name="Hawes A."/>
            <person name="Hernandez J."/>
            <person name="Hines S."/>
            <person name="Holder M."/>
            <person name="Hume J."/>
            <person name="Jhangiani S.N."/>
            <person name="Joshi V."/>
            <person name="Khan Z.M."/>
            <person name="Jackson L."/>
            <person name="Kovar C."/>
            <person name="Kowis A."/>
            <person name="Lee S."/>
            <person name="Lewis L.R."/>
            <person name="Margolis J."/>
            <person name="Morgan M."/>
            <person name="Nazareth L.V."/>
            <person name="Nguyen N."/>
            <person name="Okwuonu G."/>
            <person name="Parker D."/>
            <person name="Richards S."/>
            <person name="Ruiz S.J."/>
            <person name="Santibanez J."/>
            <person name="Savard J."/>
            <person name="Scherer S.E."/>
            <person name="Schneider B."/>
            <person name="Sodergren E."/>
            <person name="Tautz D."/>
            <person name="Vattahil S."/>
            <person name="Villasana D."/>
            <person name="White C.S."/>
            <person name="Wright R."/>
            <person name="Park Y."/>
            <person name="Beeman R.W."/>
            <person name="Lord J."/>
            <person name="Oppert B."/>
            <person name="Lorenzen M."/>
            <person name="Brown S."/>
            <person name="Wang L."/>
            <person name="Savard J."/>
            <person name="Tautz D."/>
            <person name="Richards S."/>
            <person name="Weinstock G."/>
            <person name="Gibbs R.A."/>
            <person name="Liu Y."/>
            <person name="Worley K."/>
            <person name="Weinstock G."/>
            <person name="Elsik C.G."/>
            <person name="Reese J.T."/>
            <person name="Elhaik E."/>
            <person name="Landan G."/>
            <person name="Graur D."/>
            <person name="Arensburger P."/>
            <person name="Atkinson P."/>
            <person name="Beeman R.W."/>
            <person name="Beidler J."/>
            <person name="Brown S.J."/>
            <person name="Demuth J.P."/>
            <person name="Drury D.W."/>
            <person name="Du Y.Z."/>
            <person name="Fujiwara H."/>
            <person name="Lorenzen M."/>
            <person name="Maselli V."/>
            <person name="Osanai M."/>
            <person name="Park Y."/>
            <person name="Robertson H.M."/>
            <person name="Tu Z."/>
            <person name="Wang J.J."/>
            <person name="Wang S."/>
            <person name="Richards S."/>
            <person name="Song H."/>
            <person name="Zhang L."/>
            <person name="Sodergren E."/>
            <person name="Werner D."/>
            <person name="Stanke M."/>
            <person name="Morgenstern B."/>
            <person name="Solovyev V."/>
            <person name="Kosarev P."/>
            <person name="Brown G."/>
            <person name="Chen H.C."/>
            <person name="Ermolaeva O."/>
            <person name="Hlavina W."/>
            <person name="Kapustin Y."/>
            <person name="Kiryutin B."/>
            <person name="Kitts P."/>
            <person name="Maglott D."/>
            <person name="Pruitt K."/>
            <person name="Sapojnikov V."/>
            <person name="Souvorov A."/>
            <person name="Mackey A.J."/>
            <person name="Waterhouse R.M."/>
            <person name="Wyder S."/>
            <person name="Zdobnov E.M."/>
            <person name="Zdobnov E.M."/>
            <person name="Wyder S."/>
            <person name="Kriventseva E.V."/>
            <person name="Kadowaki T."/>
            <person name="Bork P."/>
            <person name="Aranda M."/>
            <person name="Bao R."/>
            <person name="Beermann A."/>
            <person name="Berns N."/>
            <person name="Bolognesi R."/>
            <person name="Bonneton F."/>
            <person name="Bopp D."/>
            <person name="Brown S.J."/>
            <person name="Bucher G."/>
            <person name="Butts T."/>
            <person name="Chaumot A."/>
            <person name="Denell R.E."/>
            <person name="Ferrier D.E."/>
            <person name="Friedrich M."/>
            <person name="Gordon C.M."/>
            <person name="Jindra M."/>
            <person name="Klingler M."/>
            <person name="Lan Q."/>
            <person name="Lattorff H.M."/>
            <person name="Laudet V."/>
            <person name="von Levetsow C."/>
            <person name="Liu Z."/>
            <person name="Lutz R."/>
            <person name="Lynch J.A."/>
            <person name="da Fonseca R.N."/>
            <person name="Posnien N."/>
            <person name="Reuter R."/>
            <person name="Roth S."/>
            <person name="Savard J."/>
            <person name="Schinko J.B."/>
            <person name="Schmitt C."/>
            <person name="Schoppmeier M."/>
            <person name="Schroder R."/>
            <person name="Shippy T.D."/>
            <person name="Simonnet F."/>
            <person name="Marques-Souza H."/>
            <person name="Tautz D."/>
            <person name="Tomoyasu Y."/>
            <person name="Trauner J."/>
            <person name="Van der Zee M."/>
            <person name="Vervoort M."/>
            <person name="Wittkopp N."/>
            <person name="Wimmer E.A."/>
            <person name="Yang X."/>
            <person name="Jones A.K."/>
            <person name="Sattelle D.B."/>
            <person name="Ebert P.R."/>
            <person name="Nelson D."/>
            <person name="Scott J.G."/>
            <person name="Beeman R.W."/>
            <person name="Muthukrishnan S."/>
            <person name="Kramer K.J."/>
            <person name="Arakane Y."/>
            <person name="Beeman R.W."/>
            <person name="Zhu Q."/>
            <person name="Hogenkamp D."/>
            <person name="Dixit R."/>
            <person name="Oppert B."/>
            <person name="Jiang H."/>
            <person name="Zou Z."/>
            <person name="Marshall J."/>
            <person name="Elpidina E."/>
            <person name="Vinokurov K."/>
            <person name="Oppert C."/>
            <person name="Zou Z."/>
            <person name="Evans J."/>
            <person name="Lu Z."/>
            <person name="Zhao P."/>
            <person name="Sumathipala N."/>
            <person name="Altincicek B."/>
            <person name="Vilcinskas A."/>
            <person name="Williams M."/>
            <person name="Hultmark D."/>
            <person name="Hetru C."/>
            <person name="Jiang H."/>
            <person name="Grimmelikhuijzen C.J."/>
            <person name="Hauser F."/>
            <person name="Cazzamali G."/>
            <person name="Williamson M."/>
            <person name="Park Y."/>
            <person name="Li B."/>
            <person name="Tanaka Y."/>
            <person name="Predel R."/>
            <person name="Neupert S."/>
            <person name="Schachtner J."/>
            <person name="Verleyen P."/>
            <person name="Raible F."/>
            <person name="Bork P."/>
            <person name="Friedrich M."/>
            <person name="Walden K.K."/>
            <person name="Robertson H.M."/>
            <person name="Angeli S."/>
            <person name="Foret S."/>
            <person name="Bucher G."/>
            <person name="Schuetz S."/>
            <person name="Maleszka R."/>
            <person name="Wimmer E.A."/>
            <person name="Beeman R.W."/>
            <person name="Lorenzen M."/>
            <person name="Tomoyasu Y."/>
            <person name="Miller S.C."/>
            <person name="Grossmann D."/>
            <person name="Bucher G."/>
        </authorList>
    </citation>
    <scope>NUCLEOTIDE SEQUENCE [LARGE SCALE GENOMIC DNA]</scope>
    <source>
        <strain evidence="13 14">Georgia GA2</strain>
    </source>
</reference>
<protein>
    <recommendedName>
        <fullName evidence="12">Delta(3,5)-Delta(2,4)-dienoyl-CoA isomerase, mitochondrial</fullName>
    </recommendedName>
</protein>
<gene>
    <name evidence="13" type="primary">AUGUSTUS-3.0.2_03878</name>
    <name evidence="13" type="ORF">TcasGA2_TC003878</name>
</gene>
<evidence type="ECO:0000313" key="13">
    <source>
        <dbReference type="EMBL" id="EFA00967.2"/>
    </source>
</evidence>
<keyword evidence="7" id="KW-0576">Peroxisome</keyword>
<evidence type="ECO:0000256" key="10">
    <source>
        <dbReference type="ARBA" id="ARBA00052809"/>
    </source>
</evidence>
<keyword evidence="5" id="KW-0007">Acetylation</keyword>
<comment type="function">
    <text evidence="11">Isomerization of 3-trans,5-cis-dienoyl-CoA to 2-trans,4-trans-dienoyl-CoA.</text>
</comment>
<accession>D6WH44</accession>
<evidence type="ECO:0000256" key="8">
    <source>
        <dbReference type="ARBA" id="ARBA00023235"/>
    </source>
</evidence>
<dbReference type="GO" id="GO:0005739">
    <property type="term" value="C:mitochondrion"/>
    <property type="evidence" value="ECO:0000318"/>
    <property type="project" value="GO_Central"/>
</dbReference>
<evidence type="ECO:0000256" key="12">
    <source>
        <dbReference type="ARBA" id="ARBA00071021"/>
    </source>
</evidence>
<proteinExistence type="inferred from homology"/>
<dbReference type="HOGENOM" id="CLU_009834_7_0_1"/>
<comment type="subcellular location">
    <subcellularLocation>
        <location evidence="1">Peroxisome</location>
    </subcellularLocation>
</comment>
<evidence type="ECO:0000256" key="4">
    <source>
        <dbReference type="ARBA" id="ARBA00022832"/>
    </source>
</evidence>
<dbReference type="UniPathway" id="UPA00659"/>
<dbReference type="eggNOG" id="KOG1681">
    <property type="taxonomic scope" value="Eukaryota"/>
</dbReference>
<dbReference type="NCBIfam" id="NF004794">
    <property type="entry name" value="PRK06142.1"/>
    <property type="match status" value="1"/>
</dbReference>
<dbReference type="GO" id="GO:0006635">
    <property type="term" value="P:fatty acid beta-oxidation"/>
    <property type="evidence" value="ECO:0007669"/>
    <property type="project" value="UniProtKB-UniPathway"/>
</dbReference>
<evidence type="ECO:0000256" key="11">
    <source>
        <dbReference type="ARBA" id="ARBA00055786"/>
    </source>
</evidence>
<evidence type="ECO:0000256" key="7">
    <source>
        <dbReference type="ARBA" id="ARBA00023140"/>
    </source>
</evidence>
<evidence type="ECO:0000313" key="14">
    <source>
        <dbReference type="Proteomes" id="UP000007266"/>
    </source>
</evidence>
<dbReference type="GO" id="GO:0005777">
    <property type="term" value="C:peroxisome"/>
    <property type="evidence" value="ECO:0007669"/>
    <property type="project" value="UniProtKB-SubCell"/>
</dbReference>
<dbReference type="CDD" id="cd06558">
    <property type="entry name" value="crotonase-like"/>
    <property type="match status" value="1"/>
</dbReference>
<evidence type="ECO:0000256" key="3">
    <source>
        <dbReference type="ARBA" id="ARBA00005254"/>
    </source>
</evidence>
<dbReference type="InterPro" id="IPR029045">
    <property type="entry name" value="ClpP/crotonase-like_dom_sf"/>
</dbReference>
<dbReference type="FunCoup" id="D6WH44">
    <property type="interactions" value="1184"/>
</dbReference>
<comment type="catalytic activity">
    <reaction evidence="9">
        <text>(3E,5Z)-octadienoyl-CoA = (2E,4E)-octadienoyl-CoA</text>
        <dbReference type="Rhea" id="RHEA:45244"/>
        <dbReference type="ChEBI" id="CHEBI:62243"/>
        <dbReference type="ChEBI" id="CHEBI:85108"/>
    </reaction>
</comment>
<evidence type="ECO:0000256" key="1">
    <source>
        <dbReference type="ARBA" id="ARBA00004275"/>
    </source>
</evidence>
<dbReference type="InterPro" id="IPR001753">
    <property type="entry name" value="Enoyl-CoA_hydra/iso"/>
</dbReference>
<reference evidence="13 14" key="2">
    <citation type="journal article" date="2010" name="Nucleic Acids Res.">
        <title>BeetleBase in 2010: revisions to provide comprehensive genomic information for Tribolium castaneum.</title>
        <authorList>
            <person name="Kim H.S."/>
            <person name="Murphy T."/>
            <person name="Xia J."/>
            <person name="Caragea D."/>
            <person name="Park Y."/>
            <person name="Beeman R.W."/>
            <person name="Lorenzen M.D."/>
            <person name="Butcher S."/>
            <person name="Manak J.R."/>
            <person name="Brown S.J."/>
        </authorList>
    </citation>
    <scope>NUCLEOTIDE SEQUENCE [LARGE SCALE GENOMIC DNA]</scope>
    <source>
        <strain evidence="13 14">Georgia GA2</strain>
    </source>
</reference>
<dbReference type="PANTHER" id="PTHR43149:SF1">
    <property type="entry name" value="DELTA(3,5)-DELTA(2,4)-DIENOYL-COA ISOMERASE, MITOCHONDRIAL"/>
    <property type="match status" value="1"/>
</dbReference>
<evidence type="ECO:0000256" key="9">
    <source>
        <dbReference type="ARBA" id="ARBA00051408"/>
    </source>
</evidence>
<dbReference type="Pfam" id="PF00378">
    <property type="entry name" value="ECH_1"/>
    <property type="match status" value="1"/>
</dbReference>
<keyword evidence="14" id="KW-1185">Reference proteome</keyword>
<dbReference type="OMA" id="QYVAHVE"/>
<dbReference type="FunFam" id="1.10.12.10:FF:000004">
    <property type="entry name" value="Delta3,5-delta2,4-dienoyl-CoA isomerase"/>
    <property type="match status" value="1"/>
</dbReference>
<comment type="pathway">
    <text evidence="2">Lipid metabolism; fatty acid beta-oxidation.</text>
</comment>